<evidence type="ECO:0000256" key="1">
    <source>
        <dbReference type="ARBA" id="ARBA00001933"/>
    </source>
</evidence>
<evidence type="ECO:0000256" key="5">
    <source>
        <dbReference type="ARBA" id="ARBA00013558"/>
    </source>
</evidence>
<dbReference type="GO" id="GO:0046872">
    <property type="term" value="F:metal ion binding"/>
    <property type="evidence" value="ECO:0007669"/>
    <property type="project" value="UniProtKB-KW"/>
</dbReference>
<dbReference type="Pfam" id="PF00266">
    <property type="entry name" value="Aminotran_5"/>
    <property type="match status" value="1"/>
</dbReference>
<evidence type="ECO:0000259" key="13">
    <source>
        <dbReference type="Pfam" id="PF00266"/>
    </source>
</evidence>
<protein>
    <recommendedName>
        <fullName evidence="5">Cysteine desulfurase</fullName>
        <ecNumber evidence="4">2.8.1.7</ecNumber>
    </recommendedName>
</protein>
<dbReference type="PANTHER" id="PTHR11601:SF34">
    <property type="entry name" value="CYSTEINE DESULFURASE"/>
    <property type="match status" value="1"/>
</dbReference>
<evidence type="ECO:0000313" key="14">
    <source>
        <dbReference type="EMBL" id="PWR25789.1"/>
    </source>
</evidence>
<dbReference type="InterPro" id="IPR015424">
    <property type="entry name" value="PyrdxlP-dep_Trfase"/>
</dbReference>
<keyword evidence="6" id="KW-0808">Transferase</keyword>
<evidence type="ECO:0000256" key="9">
    <source>
        <dbReference type="ARBA" id="ARBA00023004"/>
    </source>
</evidence>
<comment type="similarity">
    <text evidence="3">Belongs to the class-V pyridoxal-phosphate-dependent aminotransferase family. NifS/IscS subfamily.</text>
</comment>
<dbReference type="PIRSF" id="PIRSF005572">
    <property type="entry name" value="NifS"/>
    <property type="match status" value="1"/>
</dbReference>
<dbReference type="EMBL" id="QGLE01000001">
    <property type="protein sequence ID" value="PWR25789.1"/>
    <property type="molecule type" value="Genomic_DNA"/>
</dbReference>
<evidence type="ECO:0000256" key="11">
    <source>
        <dbReference type="ARBA" id="ARBA00050776"/>
    </source>
</evidence>
<reference evidence="14 15" key="1">
    <citation type="submission" date="2018-05" db="EMBL/GenBank/DDBJ databases">
        <title>Zavarzinia sp. HR-AS.</title>
        <authorList>
            <person name="Lee Y."/>
            <person name="Jeon C.O."/>
        </authorList>
    </citation>
    <scope>NUCLEOTIDE SEQUENCE [LARGE SCALE GENOMIC DNA]</scope>
    <source>
        <strain evidence="14 15">HR-AS</strain>
    </source>
</reference>
<gene>
    <name evidence="14" type="ORF">DKG74_02200</name>
</gene>
<comment type="caution">
    <text evidence="14">The sequence shown here is derived from an EMBL/GenBank/DDBJ whole genome shotgun (WGS) entry which is preliminary data.</text>
</comment>
<feature type="domain" description="Aminotransferase class V" evidence="13">
    <location>
        <begin position="6"/>
        <end position="358"/>
    </location>
</feature>
<organism evidence="14 15">
    <name type="scientific">Zavarzinia aquatilis</name>
    <dbReference type="NCBI Taxonomy" id="2211142"/>
    <lineage>
        <taxon>Bacteria</taxon>
        <taxon>Pseudomonadati</taxon>
        <taxon>Pseudomonadota</taxon>
        <taxon>Alphaproteobacteria</taxon>
        <taxon>Rhodospirillales</taxon>
        <taxon>Zavarziniaceae</taxon>
        <taxon>Zavarzinia</taxon>
    </lineage>
</organism>
<dbReference type="InterPro" id="IPR015421">
    <property type="entry name" value="PyrdxlP-dep_Trfase_major"/>
</dbReference>
<evidence type="ECO:0000256" key="12">
    <source>
        <dbReference type="RuleBase" id="RU004504"/>
    </source>
</evidence>
<keyword evidence="8" id="KW-0663">Pyridoxal phosphate</keyword>
<dbReference type="SUPFAM" id="SSF53383">
    <property type="entry name" value="PLP-dependent transferases"/>
    <property type="match status" value="1"/>
</dbReference>
<name>A0A317EG07_9PROT</name>
<dbReference type="PROSITE" id="PS00595">
    <property type="entry name" value="AA_TRANSFER_CLASS_5"/>
    <property type="match status" value="1"/>
</dbReference>
<dbReference type="RefSeq" id="WP_109902123.1">
    <property type="nucleotide sequence ID" value="NZ_QGLE01000001.1"/>
</dbReference>
<dbReference type="Proteomes" id="UP000245461">
    <property type="component" value="Unassembled WGS sequence"/>
</dbReference>
<evidence type="ECO:0000256" key="2">
    <source>
        <dbReference type="ARBA" id="ARBA00003120"/>
    </source>
</evidence>
<dbReference type="InterPro" id="IPR016454">
    <property type="entry name" value="Cysteine_dSase"/>
</dbReference>
<dbReference type="GO" id="GO:0031071">
    <property type="term" value="F:cysteine desulfurase activity"/>
    <property type="evidence" value="ECO:0007669"/>
    <property type="project" value="UniProtKB-EC"/>
</dbReference>
<dbReference type="PANTHER" id="PTHR11601">
    <property type="entry name" value="CYSTEINE DESULFURYLASE FAMILY MEMBER"/>
    <property type="match status" value="1"/>
</dbReference>
<evidence type="ECO:0000256" key="10">
    <source>
        <dbReference type="ARBA" id="ARBA00023014"/>
    </source>
</evidence>
<comment type="catalytic activity">
    <reaction evidence="11">
        <text>(sulfur carrier)-H + L-cysteine = (sulfur carrier)-SH + L-alanine</text>
        <dbReference type="Rhea" id="RHEA:43892"/>
        <dbReference type="Rhea" id="RHEA-COMP:14737"/>
        <dbReference type="Rhea" id="RHEA-COMP:14739"/>
        <dbReference type="ChEBI" id="CHEBI:29917"/>
        <dbReference type="ChEBI" id="CHEBI:35235"/>
        <dbReference type="ChEBI" id="CHEBI:57972"/>
        <dbReference type="ChEBI" id="CHEBI:64428"/>
        <dbReference type="EC" id="2.8.1.7"/>
    </reaction>
</comment>
<dbReference type="OrthoDB" id="9808002at2"/>
<comment type="function">
    <text evidence="2">Catalyzes the removal of elemental sulfur atoms from cysteine to produce alanine. Seems to participate in the biosynthesis of the nitrogenase metalloclusters by providing the inorganic sulfur required for the Fe-S core formation.</text>
</comment>
<proteinExistence type="inferred from homology"/>
<evidence type="ECO:0000256" key="8">
    <source>
        <dbReference type="ARBA" id="ARBA00022898"/>
    </source>
</evidence>
<accession>A0A317EG07</accession>
<dbReference type="EC" id="2.8.1.7" evidence="4"/>
<keyword evidence="7" id="KW-0479">Metal-binding</keyword>
<keyword evidence="15" id="KW-1185">Reference proteome</keyword>
<evidence type="ECO:0000256" key="7">
    <source>
        <dbReference type="ARBA" id="ARBA00022723"/>
    </source>
</evidence>
<dbReference type="InterPro" id="IPR020578">
    <property type="entry name" value="Aminotrans_V_PyrdxlP_BS"/>
</dbReference>
<keyword evidence="10" id="KW-0411">Iron-sulfur</keyword>
<dbReference type="Gene3D" id="1.10.260.50">
    <property type="match status" value="1"/>
</dbReference>
<keyword evidence="9" id="KW-0408">Iron</keyword>
<evidence type="ECO:0000256" key="3">
    <source>
        <dbReference type="ARBA" id="ARBA00006490"/>
    </source>
</evidence>
<evidence type="ECO:0000313" key="15">
    <source>
        <dbReference type="Proteomes" id="UP000245461"/>
    </source>
</evidence>
<comment type="cofactor">
    <cofactor evidence="1 12">
        <name>pyridoxal 5'-phosphate</name>
        <dbReference type="ChEBI" id="CHEBI:597326"/>
    </cofactor>
</comment>
<dbReference type="InterPro" id="IPR000192">
    <property type="entry name" value="Aminotrans_V_dom"/>
</dbReference>
<dbReference type="GO" id="GO:0051536">
    <property type="term" value="F:iron-sulfur cluster binding"/>
    <property type="evidence" value="ECO:0007669"/>
    <property type="project" value="UniProtKB-KW"/>
</dbReference>
<evidence type="ECO:0000256" key="4">
    <source>
        <dbReference type="ARBA" id="ARBA00012239"/>
    </source>
</evidence>
<evidence type="ECO:0000256" key="6">
    <source>
        <dbReference type="ARBA" id="ARBA00022679"/>
    </source>
</evidence>
<dbReference type="AlphaFoldDB" id="A0A317EG07"/>
<dbReference type="Gene3D" id="3.90.1150.10">
    <property type="entry name" value="Aspartate Aminotransferase, domain 1"/>
    <property type="match status" value="1"/>
</dbReference>
<sequence length="384" mass="39281">MNAVSTYLDHNAGAPIRPAAVEAMVAALAIGGNPSSVHRAGRLARRAIEEAREAVAAQCGAESSEVIFTGGGTEANNLALPGAVRGGHAARLLVSGIEHDSVRAAAGGAGVPVTVLPVDRDGIVDLAELDRLLGEGQGPALVSVMLANNETGVIQPVAEVARVARRHGALVHTDAVQAFGKTLVDFPTLDVDMMSLSAHKIGGPAGVGALVKRAGIDLVPLALGGGQEYGRRPGTENLAGIAGFGAAAKAERRRDLGPLRDRLEREVLAHVPGTRVFGAGAARVDNTSCIGLSGVKAETQVMALDLAGVSIGAGAACSSGKVRPSPVLIAMGEDEETARSAIRVSLGWNSEAADVERFLNAYMEFAGRALKARGLRGEKETHHG</sequence>
<dbReference type="InterPro" id="IPR015422">
    <property type="entry name" value="PyrdxlP-dep_Trfase_small"/>
</dbReference>
<dbReference type="Gene3D" id="3.40.640.10">
    <property type="entry name" value="Type I PLP-dependent aspartate aminotransferase-like (Major domain)"/>
    <property type="match status" value="1"/>
</dbReference>